<dbReference type="CDD" id="cd08023">
    <property type="entry name" value="GH16_laminarinase_like"/>
    <property type="match status" value="1"/>
</dbReference>
<dbReference type="PANTHER" id="PTHR10963">
    <property type="entry name" value="GLYCOSYL HYDROLASE-RELATED"/>
    <property type="match status" value="1"/>
</dbReference>
<dbReference type="PROSITE" id="PS51762">
    <property type="entry name" value="GH16_2"/>
    <property type="match status" value="1"/>
</dbReference>
<evidence type="ECO:0000313" key="4">
    <source>
        <dbReference type="EMBL" id="KAB0267730.1"/>
    </source>
</evidence>
<dbReference type="OrthoDB" id="9809583at2"/>
<dbReference type="EMBL" id="VCMV01000013">
    <property type="protein sequence ID" value="KAB0267730.1"/>
    <property type="molecule type" value="Genomic_DNA"/>
</dbReference>
<feature type="region of interest" description="Disordered" evidence="2">
    <location>
        <begin position="294"/>
        <end position="315"/>
    </location>
</feature>
<dbReference type="Gene3D" id="2.150.10.10">
    <property type="entry name" value="Serralysin-like metalloprotease, C-terminal"/>
    <property type="match status" value="2"/>
</dbReference>
<dbReference type="SUPFAM" id="SSF51120">
    <property type="entry name" value="beta-Roll"/>
    <property type="match status" value="1"/>
</dbReference>
<dbReference type="Proteomes" id="UP000325684">
    <property type="component" value="Unassembled WGS sequence"/>
</dbReference>
<dbReference type="Pfam" id="PF00353">
    <property type="entry name" value="HemolysinCabind"/>
    <property type="match status" value="2"/>
</dbReference>
<accession>A0A5N3PDE1</accession>
<dbReference type="AlphaFoldDB" id="A0A5N3PDE1"/>
<reference evidence="4 5" key="1">
    <citation type="journal article" date="2019" name="Microorganisms">
        <title>Genome Insights into the Novel Species Microvirga brassicacearum, a Rapeseed Endophyte with Biotechnological Potential.</title>
        <authorList>
            <person name="Jimenez-Gomez A."/>
            <person name="Saati-Santamaria Z."/>
            <person name="Igual J.M."/>
            <person name="Rivas R."/>
            <person name="Mateos P.F."/>
            <person name="Garcia-Fraile P."/>
        </authorList>
    </citation>
    <scope>NUCLEOTIDE SEQUENCE [LARGE SCALE GENOMIC DNA]</scope>
    <source>
        <strain evidence="4 5">CDVBN77</strain>
    </source>
</reference>
<dbReference type="GO" id="GO:0005509">
    <property type="term" value="F:calcium ion binding"/>
    <property type="evidence" value="ECO:0007669"/>
    <property type="project" value="InterPro"/>
</dbReference>
<evidence type="ECO:0000313" key="5">
    <source>
        <dbReference type="Proteomes" id="UP000325684"/>
    </source>
</evidence>
<gene>
    <name evidence="4" type="ORF">FEZ63_10665</name>
</gene>
<dbReference type="PRINTS" id="PR00313">
    <property type="entry name" value="CABNDNGRPT"/>
</dbReference>
<comment type="similarity">
    <text evidence="1">Belongs to the glycosyl hydrolase 16 family.</text>
</comment>
<evidence type="ECO:0000259" key="3">
    <source>
        <dbReference type="PROSITE" id="PS51762"/>
    </source>
</evidence>
<dbReference type="InterPro" id="IPR000757">
    <property type="entry name" value="Beta-glucanase-like"/>
</dbReference>
<dbReference type="SUPFAM" id="SSF49899">
    <property type="entry name" value="Concanavalin A-like lectins/glucanases"/>
    <property type="match status" value="1"/>
</dbReference>
<evidence type="ECO:0000256" key="2">
    <source>
        <dbReference type="SAM" id="MobiDB-lite"/>
    </source>
</evidence>
<feature type="compositionally biased region" description="Basic and acidic residues" evidence="2">
    <location>
        <begin position="294"/>
        <end position="304"/>
    </location>
</feature>
<dbReference type="InterPro" id="IPR013320">
    <property type="entry name" value="ConA-like_dom_sf"/>
</dbReference>
<sequence length="493" mass="53046">MTAKLTFEDNFNSFSYWNGQSGTWDTGYPWTEANGGTNTANGEQQWYVNANYAQTASLGTYTAQNGIMNIKAAPTPVALQSHVNGYAYTSGMITSFHSFSQTYGYFEMKAKLPAGQGLWPAFWLLPTDLSWPPEIDIMEVIGSAPNQLETSVHYDAGGHQMNNKSTTVQGMTTGFHTYGVDWQKDKITWYFDGAKIHEAATPAGMNKPMYMLANLAVGGEWPGSPNASTTFPASLEIDYIRAYTDAGGTSPSPPLGSWGPAVERSPFTLPASAKAKKQVIGTYDWDKLSGTRTHDKIVGKEGGDRMSGGSGDDTYYVDHRSDRAIEKAKMGIDTVRTDLSSFRLATHVENLVLTGKGDQRAYGNSASNKIYSNGVGDNILSGGAGNDHLHAGGQADVLIGGGGIDQFIFASAPKRAGHVKDFQPGVDLLDFRGLFKGAPVTNPVSEGRLFFFDNGAGDTVVSFKTVSGAVVKITTLDNVAPSALHENVDYFYV</sequence>
<organism evidence="4 5">
    <name type="scientific">Microvirga brassicacearum</name>
    <dbReference type="NCBI Taxonomy" id="2580413"/>
    <lineage>
        <taxon>Bacteria</taxon>
        <taxon>Pseudomonadati</taxon>
        <taxon>Pseudomonadota</taxon>
        <taxon>Alphaproteobacteria</taxon>
        <taxon>Hyphomicrobiales</taxon>
        <taxon>Methylobacteriaceae</taxon>
        <taxon>Microvirga</taxon>
    </lineage>
</organism>
<protein>
    <submittedName>
        <fullName evidence="4">Glycosyl hydrolase family protein</fullName>
    </submittedName>
</protein>
<dbReference type="GO" id="GO:0004553">
    <property type="term" value="F:hydrolase activity, hydrolyzing O-glycosyl compounds"/>
    <property type="evidence" value="ECO:0007669"/>
    <property type="project" value="InterPro"/>
</dbReference>
<name>A0A5N3PDE1_9HYPH</name>
<comment type="caution">
    <text evidence="4">The sequence shown here is derived from an EMBL/GenBank/DDBJ whole genome shotgun (WGS) entry which is preliminary data.</text>
</comment>
<keyword evidence="5" id="KW-1185">Reference proteome</keyword>
<dbReference type="InterPro" id="IPR001343">
    <property type="entry name" value="Hemolysn_Ca-bd"/>
</dbReference>
<evidence type="ECO:0000256" key="1">
    <source>
        <dbReference type="ARBA" id="ARBA00006865"/>
    </source>
</evidence>
<dbReference type="InterPro" id="IPR050546">
    <property type="entry name" value="Glycosyl_Hydrlase_16"/>
</dbReference>
<dbReference type="RefSeq" id="WP_150944075.1">
    <property type="nucleotide sequence ID" value="NZ_VCMV01000013.1"/>
</dbReference>
<proteinExistence type="inferred from homology"/>
<dbReference type="Pfam" id="PF00722">
    <property type="entry name" value="Glyco_hydro_16"/>
    <property type="match status" value="1"/>
</dbReference>
<feature type="domain" description="GH16" evidence="3">
    <location>
        <begin position="15"/>
        <end position="248"/>
    </location>
</feature>
<keyword evidence="4" id="KW-0378">Hydrolase</keyword>
<dbReference type="Gene3D" id="2.60.120.200">
    <property type="match status" value="1"/>
</dbReference>
<dbReference type="InterPro" id="IPR011049">
    <property type="entry name" value="Serralysin-like_metalloprot_C"/>
</dbReference>
<dbReference type="PANTHER" id="PTHR10963:SF55">
    <property type="entry name" value="GLYCOSIDE HYDROLASE FAMILY 16 PROTEIN"/>
    <property type="match status" value="1"/>
</dbReference>
<dbReference type="GO" id="GO:0005975">
    <property type="term" value="P:carbohydrate metabolic process"/>
    <property type="evidence" value="ECO:0007669"/>
    <property type="project" value="InterPro"/>
</dbReference>